<gene>
    <name evidence="1" type="ORF">CR152_09185</name>
</gene>
<dbReference type="AlphaFoldDB" id="A0A2D2DI72"/>
<organism evidence="1 2">
    <name type="scientific">Massilia violaceinigra</name>
    <dbReference type="NCBI Taxonomy" id="2045208"/>
    <lineage>
        <taxon>Bacteria</taxon>
        <taxon>Pseudomonadati</taxon>
        <taxon>Pseudomonadota</taxon>
        <taxon>Betaproteobacteria</taxon>
        <taxon>Burkholderiales</taxon>
        <taxon>Oxalobacteraceae</taxon>
        <taxon>Telluria group</taxon>
        <taxon>Massilia</taxon>
    </lineage>
</organism>
<proteinExistence type="predicted"/>
<evidence type="ECO:0000313" key="2">
    <source>
        <dbReference type="Proteomes" id="UP000229897"/>
    </source>
</evidence>
<sequence length="133" mass="14761">MARRFESDMDAATCQDGRSLNSITFRCPTVRHPEEIGKLMPGERFAVGAVEHDTNGGKARQARHTLPETGMADQMTTPTKDEINAKLDASEARVDARLANFDVSVKTGFAELRTAFAELRADMEKMRADIEKM</sequence>
<dbReference type="Proteomes" id="UP000229897">
    <property type="component" value="Chromosome"/>
</dbReference>
<name>A0A2D2DI72_9BURK</name>
<keyword evidence="2" id="KW-1185">Reference proteome</keyword>
<dbReference type="EMBL" id="CP024608">
    <property type="protein sequence ID" value="ATQ74678.1"/>
    <property type="molecule type" value="Genomic_DNA"/>
</dbReference>
<evidence type="ECO:0000313" key="1">
    <source>
        <dbReference type="EMBL" id="ATQ74678.1"/>
    </source>
</evidence>
<dbReference type="KEGG" id="mass:CR152_09185"/>
<reference evidence="1" key="1">
    <citation type="submission" date="2017-10" db="EMBL/GenBank/DDBJ databases">
        <title>Massilia psychrophilum sp. nov., a novel purple-pigmented bacterium isolated from Tianshan glacier, Xinjiang Municipality, China.</title>
        <authorList>
            <person name="Wang H."/>
        </authorList>
    </citation>
    <scope>NUCLEOTIDE SEQUENCE [LARGE SCALE GENOMIC DNA]</scope>
    <source>
        <strain evidence="1">B2</strain>
    </source>
</reference>
<accession>A0A2D2DI72</accession>
<protein>
    <submittedName>
        <fullName evidence="1">Uncharacterized protein</fullName>
    </submittedName>
</protein>